<dbReference type="EMBL" id="MW960043">
    <property type="protein sequence ID" value="QVR48635.1"/>
    <property type="molecule type" value="Genomic_DNA"/>
</dbReference>
<keyword evidence="2" id="KW-1185">Reference proteome</keyword>
<evidence type="ECO:0000313" key="2">
    <source>
        <dbReference type="Proteomes" id="UP000682369"/>
    </source>
</evidence>
<organism evidence="1 2">
    <name type="scientific">Stenotrophomonas phage BUCT609</name>
    <dbReference type="NCBI Taxonomy" id="2834250"/>
    <lineage>
        <taxon>Viruses</taxon>
        <taxon>Duplodnaviria</taxon>
        <taxon>Heunggongvirae</taxon>
        <taxon>Uroviricota</taxon>
        <taxon>Caudoviricetes</taxon>
        <taxon>Autographivirales</taxon>
        <taxon>Autonotataviridae</taxon>
        <taxon>Gujervirinae</taxon>
        <taxon>Maltophvirus</taxon>
        <taxon>Maltophvirus BUCT609</taxon>
    </lineage>
</organism>
<protein>
    <submittedName>
        <fullName evidence="1">Uncharacterized protein</fullName>
    </submittedName>
</protein>
<reference evidence="1" key="1">
    <citation type="submission" date="2021-04" db="EMBL/GenBank/DDBJ databases">
        <authorList>
            <person name="Han K."/>
            <person name="Tian F."/>
            <person name="Li F."/>
            <person name="Tong Y."/>
        </authorList>
    </citation>
    <scope>NUCLEOTIDE SEQUENCE</scope>
</reference>
<name>A0A8E6PM06_9CAUD</name>
<evidence type="ECO:0000313" key="1">
    <source>
        <dbReference type="EMBL" id="QVR48635.1"/>
    </source>
</evidence>
<sequence length="151" mass="16570">MIRPDFSNYSPLYTRGNKLVRELILFLQGALRTPTQEDSDALFALLDADIAKMKAAAVRPAAPPAWAGNWNVAYTGRDIRISSKTGTYPDPTKMSVQFVGSVVEFSVDNYNEQGVWIVPLAEGPAEPTATFDFWTGDSGPRIRVTDLAITT</sequence>
<proteinExistence type="predicted"/>
<accession>A0A8E6PM06</accession>
<dbReference type="Proteomes" id="UP000682369">
    <property type="component" value="Segment"/>
</dbReference>